<keyword evidence="2" id="KW-0472">Membrane</keyword>
<keyword evidence="4" id="KW-1185">Reference proteome</keyword>
<dbReference type="InterPro" id="IPR008480">
    <property type="entry name" value="DUF761_pln"/>
</dbReference>
<feature type="compositionally biased region" description="Pro residues" evidence="1">
    <location>
        <begin position="294"/>
        <end position="306"/>
    </location>
</feature>
<name>A0AAV5ILU4_9ROSI</name>
<dbReference type="PANTHER" id="PTHR33098">
    <property type="entry name" value="COTTON FIBER (DUF761)"/>
    <property type="match status" value="1"/>
</dbReference>
<evidence type="ECO:0000256" key="2">
    <source>
        <dbReference type="SAM" id="Phobius"/>
    </source>
</evidence>
<keyword evidence="2" id="KW-0812">Transmembrane</keyword>
<feature type="region of interest" description="Disordered" evidence="1">
    <location>
        <begin position="216"/>
        <end position="465"/>
    </location>
</feature>
<evidence type="ECO:0000313" key="3">
    <source>
        <dbReference type="EMBL" id="GKV00839.1"/>
    </source>
</evidence>
<feature type="compositionally biased region" description="Polar residues" evidence="1">
    <location>
        <begin position="432"/>
        <end position="446"/>
    </location>
</feature>
<protein>
    <recommendedName>
        <fullName evidence="5">Hydroxyproline-rich glycoprotein family protein</fullName>
    </recommendedName>
</protein>
<feature type="compositionally biased region" description="Basic residues" evidence="1">
    <location>
        <begin position="328"/>
        <end position="337"/>
    </location>
</feature>
<dbReference type="EMBL" id="BPVZ01000016">
    <property type="protein sequence ID" value="GKV00839.1"/>
    <property type="molecule type" value="Genomic_DNA"/>
</dbReference>
<sequence>MEEEGDTPFFWLQTTDNRRDRRRRSSSRGGGQSSSFFFNTGFLVILLVFVALAFIFFVIPSFLSFTSQIFSPHSVKKGWNSLNFVLVLFAIVCGFLSGNGSGDDNGGSEGRSSFAPGQRSNSNSSTPRQWYEFSDRNSLRRMRSCNSYPDLRLESSWMVDDDRRRFYDDTGVYDYGGSSSNQLYHRRSWGQREDEGGFGSTPKDIVIDSIVTEAQRRVSHAAPRHQFPSRPQSPPAQPVPPPSPPRPVSQPPQPESPPPAPPSPPRPAPNAVRRKPKRTYQDLASTNPQQQTPSTPPPPPPPPPPLFEKSSKSEKKRGSATKDFLNSLRRKKKKQRQRSVENLDALFNPEPSSSTLPLYPPPSPPPPPPPPPPPAFFHNIFSGKKSKAKKTPSPAHAPSLPQPKPLEARASRVVTQKAPVTTSKPPLPVKISSITNVEESTDSGNDSPSIPIPPPPPLPPFKMPEWKFVEQGDFVRLKSFQSSRSGSPDSDGVEDPLSGESSPSNGKKGESDGGDSSAAMFCPSPDVNTKADDFIARFRAGLQLEKMDSVKRRGRSNLGPDPAPSSSRDSL</sequence>
<dbReference type="Proteomes" id="UP001054252">
    <property type="component" value="Unassembled WGS sequence"/>
</dbReference>
<feature type="transmembrane region" description="Helical" evidence="2">
    <location>
        <begin position="80"/>
        <end position="98"/>
    </location>
</feature>
<feature type="region of interest" description="Disordered" evidence="1">
    <location>
        <begin position="541"/>
        <end position="571"/>
    </location>
</feature>
<proteinExistence type="predicted"/>
<feature type="compositionally biased region" description="Pro residues" evidence="1">
    <location>
        <begin position="231"/>
        <end position="268"/>
    </location>
</feature>
<dbReference type="AlphaFoldDB" id="A0AAV5ILU4"/>
<feature type="transmembrane region" description="Helical" evidence="2">
    <location>
        <begin position="36"/>
        <end position="59"/>
    </location>
</feature>
<feature type="region of interest" description="Disordered" evidence="1">
    <location>
        <begin position="104"/>
        <end position="129"/>
    </location>
</feature>
<gene>
    <name evidence="3" type="ORF">SLEP1_g13458</name>
</gene>
<evidence type="ECO:0000313" key="4">
    <source>
        <dbReference type="Proteomes" id="UP001054252"/>
    </source>
</evidence>
<organism evidence="3 4">
    <name type="scientific">Rubroshorea leprosula</name>
    <dbReference type="NCBI Taxonomy" id="152421"/>
    <lineage>
        <taxon>Eukaryota</taxon>
        <taxon>Viridiplantae</taxon>
        <taxon>Streptophyta</taxon>
        <taxon>Embryophyta</taxon>
        <taxon>Tracheophyta</taxon>
        <taxon>Spermatophyta</taxon>
        <taxon>Magnoliopsida</taxon>
        <taxon>eudicotyledons</taxon>
        <taxon>Gunneridae</taxon>
        <taxon>Pentapetalae</taxon>
        <taxon>rosids</taxon>
        <taxon>malvids</taxon>
        <taxon>Malvales</taxon>
        <taxon>Dipterocarpaceae</taxon>
        <taxon>Rubroshorea</taxon>
    </lineage>
</organism>
<dbReference type="Pfam" id="PF05553">
    <property type="entry name" value="DUF761"/>
    <property type="match status" value="1"/>
</dbReference>
<feature type="region of interest" description="Disordered" evidence="1">
    <location>
        <begin position="477"/>
        <end position="527"/>
    </location>
</feature>
<feature type="compositionally biased region" description="Pro residues" evidence="1">
    <location>
        <begin position="358"/>
        <end position="375"/>
    </location>
</feature>
<accession>A0AAV5ILU4</accession>
<feature type="compositionally biased region" description="Polar residues" evidence="1">
    <location>
        <begin position="118"/>
        <end position="128"/>
    </location>
</feature>
<keyword evidence="2" id="KW-1133">Transmembrane helix</keyword>
<dbReference type="PANTHER" id="PTHR33098:SF36">
    <property type="entry name" value="HYDROXYPROLINE-RICH GLYCOPROTEIN FAMILY PROTEIN"/>
    <property type="match status" value="1"/>
</dbReference>
<comment type="caution">
    <text evidence="3">The sequence shown here is derived from an EMBL/GenBank/DDBJ whole genome shotgun (WGS) entry which is preliminary data.</text>
</comment>
<evidence type="ECO:0008006" key="5">
    <source>
        <dbReference type="Google" id="ProtNLM"/>
    </source>
</evidence>
<feature type="compositionally biased region" description="Pro residues" evidence="1">
    <location>
        <begin position="450"/>
        <end position="462"/>
    </location>
</feature>
<evidence type="ECO:0000256" key="1">
    <source>
        <dbReference type="SAM" id="MobiDB-lite"/>
    </source>
</evidence>
<reference evidence="3 4" key="1">
    <citation type="journal article" date="2021" name="Commun. Biol.">
        <title>The genome of Shorea leprosula (Dipterocarpaceae) highlights the ecological relevance of drought in aseasonal tropical rainforests.</title>
        <authorList>
            <person name="Ng K.K.S."/>
            <person name="Kobayashi M.J."/>
            <person name="Fawcett J.A."/>
            <person name="Hatakeyama M."/>
            <person name="Paape T."/>
            <person name="Ng C.H."/>
            <person name="Ang C.C."/>
            <person name="Tnah L.H."/>
            <person name="Lee C.T."/>
            <person name="Nishiyama T."/>
            <person name="Sese J."/>
            <person name="O'Brien M.J."/>
            <person name="Copetti D."/>
            <person name="Mohd Noor M.I."/>
            <person name="Ong R.C."/>
            <person name="Putra M."/>
            <person name="Sireger I.Z."/>
            <person name="Indrioko S."/>
            <person name="Kosugi Y."/>
            <person name="Izuno A."/>
            <person name="Isagi Y."/>
            <person name="Lee S.L."/>
            <person name="Shimizu K.K."/>
        </authorList>
    </citation>
    <scope>NUCLEOTIDE SEQUENCE [LARGE SCALE GENOMIC DNA]</scope>
    <source>
        <strain evidence="3">214</strain>
    </source>
</reference>
<feature type="compositionally biased region" description="Polar residues" evidence="1">
    <location>
        <begin position="479"/>
        <end position="488"/>
    </location>
</feature>